<dbReference type="EMBL" id="VSWD01000006">
    <property type="protein sequence ID" value="KAK3100548.1"/>
    <property type="molecule type" value="Genomic_DNA"/>
</dbReference>
<dbReference type="Proteomes" id="UP001186944">
    <property type="component" value="Unassembled WGS sequence"/>
</dbReference>
<evidence type="ECO:0000313" key="2">
    <source>
        <dbReference type="Proteomes" id="UP001186944"/>
    </source>
</evidence>
<gene>
    <name evidence="1" type="ORF">FSP39_021623</name>
</gene>
<name>A0AA89C4C9_PINIB</name>
<dbReference type="AlphaFoldDB" id="A0AA89C4C9"/>
<protein>
    <submittedName>
        <fullName evidence="1">Uncharacterized protein</fullName>
    </submittedName>
</protein>
<organism evidence="1 2">
    <name type="scientific">Pinctada imbricata</name>
    <name type="common">Atlantic pearl-oyster</name>
    <name type="synonym">Pinctada martensii</name>
    <dbReference type="NCBI Taxonomy" id="66713"/>
    <lineage>
        <taxon>Eukaryota</taxon>
        <taxon>Metazoa</taxon>
        <taxon>Spiralia</taxon>
        <taxon>Lophotrochozoa</taxon>
        <taxon>Mollusca</taxon>
        <taxon>Bivalvia</taxon>
        <taxon>Autobranchia</taxon>
        <taxon>Pteriomorphia</taxon>
        <taxon>Pterioida</taxon>
        <taxon>Pterioidea</taxon>
        <taxon>Pteriidae</taxon>
        <taxon>Pinctada</taxon>
    </lineage>
</organism>
<keyword evidence="2" id="KW-1185">Reference proteome</keyword>
<comment type="caution">
    <text evidence="1">The sequence shown here is derived from an EMBL/GenBank/DDBJ whole genome shotgun (WGS) entry which is preliminary data.</text>
</comment>
<reference evidence="1" key="1">
    <citation type="submission" date="2019-08" db="EMBL/GenBank/DDBJ databases">
        <title>The improved chromosome-level genome for the pearl oyster Pinctada fucata martensii using PacBio sequencing and Hi-C.</title>
        <authorList>
            <person name="Zheng Z."/>
        </authorList>
    </citation>
    <scope>NUCLEOTIDE SEQUENCE</scope>
    <source>
        <strain evidence="1">ZZ-2019</strain>
        <tissue evidence="1">Adductor muscle</tissue>
    </source>
</reference>
<evidence type="ECO:0000313" key="1">
    <source>
        <dbReference type="EMBL" id="KAK3100548.1"/>
    </source>
</evidence>
<accession>A0AA89C4C9</accession>
<sequence>MTSRGVKEDTTLPGASLMTDGYLGGISLVTNHQIPSNLFGGPEKVAFATKDDQAEGECDETEVQTFRKSGNTTARLSEYNRLYNGLMIIPWDEFAANPTNLNDLFHREKTGFITFDSEEVNVFFHATRMNKPVLGDISENGKSWVITVETVRELENIRTALIEKISVFGLTLVKKEKRFGKPKRAPCLLTLDPHHGTIGEQIHTNIMKCINIMEERKNFCLEINFNGSVERWCRRITMTDSRSVGARLIITNGEEADSIATAENIVCCIVCFPIWAIQTGIYKAHRAATYQDIDLTFAAEEVILYGSIGSIQNQRLKLFKGTVYSQ</sequence>
<proteinExistence type="predicted"/>